<dbReference type="Proteomes" id="UP000659654">
    <property type="component" value="Unassembled WGS sequence"/>
</dbReference>
<evidence type="ECO:0000313" key="5">
    <source>
        <dbReference type="WBParaSite" id="BXY_0333700.1"/>
    </source>
</evidence>
<keyword evidence="4" id="KW-1185">Reference proteome</keyword>
<evidence type="ECO:0000313" key="1">
    <source>
        <dbReference type="EMBL" id="CAD5234961.1"/>
    </source>
</evidence>
<dbReference type="EMBL" id="CAJFDI010000006">
    <property type="protein sequence ID" value="CAD5234961.1"/>
    <property type="molecule type" value="Genomic_DNA"/>
</dbReference>
<dbReference type="Proteomes" id="UP000582659">
    <property type="component" value="Unassembled WGS sequence"/>
</dbReference>
<dbReference type="EMBL" id="CAJFCV020000006">
    <property type="protein sequence ID" value="CAG9131074.1"/>
    <property type="molecule type" value="Genomic_DNA"/>
</dbReference>
<evidence type="ECO:0000313" key="2">
    <source>
        <dbReference type="EMBL" id="CAG9131074.1"/>
    </source>
</evidence>
<evidence type="ECO:0000313" key="3">
    <source>
        <dbReference type="Proteomes" id="UP000095284"/>
    </source>
</evidence>
<evidence type="ECO:0000313" key="4">
    <source>
        <dbReference type="Proteomes" id="UP000659654"/>
    </source>
</evidence>
<dbReference type="AlphaFoldDB" id="A0A1I7RRJ0"/>
<protein>
    <submittedName>
        <fullName evidence="1">(pine wood nematode) hypothetical protein</fullName>
    </submittedName>
</protein>
<organism evidence="3 5">
    <name type="scientific">Bursaphelenchus xylophilus</name>
    <name type="common">Pinewood nematode worm</name>
    <name type="synonym">Aphelenchoides xylophilus</name>
    <dbReference type="NCBI Taxonomy" id="6326"/>
    <lineage>
        <taxon>Eukaryota</taxon>
        <taxon>Metazoa</taxon>
        <taxon>Ecdysozoa</taxon>
        <taxon>Nematoda</taxon>
        <taxon>Chromadorea</taxon>
        <taxon>Rhabditida</taxon>
        <taxon>Tylenchina</taxon>
        <taxon>Tylenchomorpha</taxon>
        <taxon>Aphelenchoidea</taxon>
        <taxon>Aphelenchoididae</taxon>
        <taxon>Bursaphelenchus</taxon>
    </lineage>
</organism>
<dbReference type="WBParaSite" id="BXY_0333700.1">
    <property type="protein sequence ID" value="BXY_0333700.1"/>
    <property type="gene ID" value="BXY_0333700"/>
</dbReference>
<reference evidence="5" key="1">
    <citation type="submission" date="2016-11" db="UniProtKB">
        <authorList>
            <consortium name="WormBaseParasite"/>
        </authorList>
    </citation>
    <scope>IDENTIFICATION</scope>
</reference>
<gene>
    <name evidence="1" type="ORF">BXYJ_LOCUS15052</name>
</gene>
<dbReference type="Proteomes" id="UP000095284">
    <property type="component" value="Unplaced"/>
</dbReference>
<reference evidence="2" key="2">
    <citation type="submission" date="2020-08" db="EMBL/GenBank/DDBJ databases">
        <authorList>
            <person name="Kikuchi T."/>
        </authorList>
    </citation>
    <scope>NUCLEOTIDE SEQUENCE</scope>
    <source>
        <strain evidence="1">Ka4C1</strain>
    </source>
</reference>
<name>A0A1I7RRJ0_BURXY</name>
<dbReference type="OrthoDB" id="5901941at2759"/>
<proteinExistence type="predicted"/>
<sequence>MAEHVAAKGSLTDSLRNLDLSVGPSYQDQQLDGGSESAEGGVYIAPDLNRPVESLGVPFANHVRTVGRASRLSSEPFMYLMDSLSIRMVKTFAMASPYYLHAVQRYFADFRCLNVNLNLKKYCLSKKDPCNCVDRMCGDRVIRKVKTWVDFFHAGIVHVDFVYIKATKEILQKHHFRAVEKLMKEVSGVKKIFLELSQNNAPELARIVHDLCEKSQRDDLFVYVKDASIDNFTMNIPPFFPAYTNRLVFTNDGFPELRCGECKKFLVGNDLHQYERDAGRKRRSFRISRVVDEMIDDWMHEVIFDDIVVHNDPREFWLEDEEEMDLF</sequence>
<accession>A0A1I7RRJ0</accession>